<gene>
    <name evidence="1" type="ORF">UFOVP412_45</name>
</gene>
<dbReference type="EMBL" id="LR796387">
    <property type="protein sequence ID" value="CAB4141149.1"/>
    <property type="molecule type" value="Genomic_DNA"/>
</dbReference>
<protein>
    <submittedName>
        <fullName evidence="1">Uncharacterized protein</fullName>
    </submittedName>
</protein>
<sequence length="93" mass="10067">MLARRQSLLNDIREVEPTGMKAIIPFLIFLTGCQSIDLETSIGVDPTDNALICASVSVDPAWSESTATYRRIELPAGYSVTPEQLAELLAACP</sequence>
<dbReference type="PROSITE" id="PS51257">
    <property type="entry name" value="PROKAR_LIPOPROTEIN"/>
    <property type="match status" value="1"/>
</dbReference>
<reference evidence="1" key="1">
    <citation type="submission" date="2020-04" db="EMBL/GenBank/DDBJ databases">
        <authorList>
            <person name="Chiriac C."/>
            <person name="Salcher M."/>
            <person name="Ghai R."/>
            <person name="Kavagutti S V."/>
        </authorList>
    </citation>
    <scope>NUCLEOTIDE SEQUENCE</scope>
</reference>
<evidence type="ECO:0000313" key="1">
    <source>
        <dbReference type="EMBL" id="CAB4141149.1"/>
    </source>
</evidence>
<accession>A0A6J5MBP8</accession>
<proteinExistence type="predicted"/>
<name>A0A6J5MBP8_9CAUD</name>
<organism evidence="1">
    <name type="scientific">uncultured Caudovirales phage</name>
    <dbReference type="NCBI Taxonomy" id="2100421"/>
    <lineage>
        <taxon>Viruses</taxon>
        <taxon>Duplodnaviria</taxon>
        <taxon>Heunggongvirae</taxon>
        <taxon>Uroviricota</taxon>
        <taxon>Caudoviricetes</taxon>
        <taxon>Peduoviridae</taxon>
        <taxon>Maltschvirus</taxon>
        <taxon>Maltschvirus maltsch</taxon>
    </lineage>
</organism>